<evidence type="ECO:0000256" key="4">
    <source>
        <dbReference type="ARBA" id="ARBA00022730"/>
    </source>
</evidence>
<dbReference type="InterPro" id="IPR012340">
    <property type="entry name" value="NA-bd_OB-fold"/>
</dbReference>
<proteinExistence type="inferred from homology"/>
<protein>
    <recommendedName>
        <fullName evidence="8">Small ribosomal subunit protein uS17c</fullName>
    </recommendedName>
    <alternativeName>
        <fullName evidence="9">30S ribosomal protein S17, chloroplastic</fullName>
    </alternativeName>
</protein>
<sequence length="81" mass="9239">MPTKEKIGVVVSNQMNKTVVVAIQKQSAHGKYKKTITTTKKHKAHDEHNQYTIGDIVKIQETRPLSKTKRWKVINLVAESK</sequence>
<comment type="function">
    <text evidence="1">One of the primary rRNA binding proteins, it binds specifically to the 5'-end of 16S ribosomal RNA.</text>
</comment>
<dbReference type="GO" id="GO:0022627">
    <property type="term" value="C:cytosolic small ribosomal subunit"/>
    <property type="evidence" value="ECO:0007669"/>
    <property type="project" value="TreeGrafter"/>
</dbReference>
<comment type="subunit">
    <text evidence="3">Part of the 30S ribosomal subunit.</text>
</comment>
<evidence type="ECO:0000256" key="1">
    <source>
        <dbReference type="ARBA" id="ARBA00002932"/>
    </source>
</evidence>
<name>A0A1C9CFU0_9FLOR</name>
<dbReference type="PROSITE" id="PS00056">
    <property type="entry name" value="RIBOSOMAL_S17"/>
    <property type="match status" value="1"/>
</dbReference>
<geneLocation type="plastid" evidence="11"/>
<evidence type="ECO:0000256" key="5">
    <source>
        <dbReference type="ARBA" id="ARBA00022884"/>
    </source>
</evidence>
<dbReference type="PANTHER" id="PTHR10744:SF1">
    <property type="entry name" value="SMALL RIBOSOMAL SUBUNIT PROTEIN US17M"/>
    <property type="match status" value="1"/>
</dbReference>
<keyword evidence="4" id="KW-0699">rRNA-binding</keyword>
<dbReference type="InterPro" id="IPR019979">
    <property type="entry name" value="Ribosomal_uS17_CS"/>
</dbReference>
<dbReference type="EMBL" id="KX284723">
    <property type="protein sequence ID" value="AOM67235.1"/>
    <property type="molecule type" value="Genomic_DNA"/>
</dbReference>
<keyword evidence="5" id="KW-0694">RNA-binding</keyword>
<keyword evidence="11" id="KW-0934">Plastid</keyword>
<evidence type="ECO:0000256" key="9">
    <source>
        <dbReference type="ARBA" id="ARBA00035308"/>
    </source>
</evidence>
<dbReference type="RefSeq" id="YP_009297691.1">
    <property type="nucleotide sequence ID" value="NC_031177.1"/>
</dbReference>
<gene>
    <name evidence="11" type="primary">rps17</name>
    <name evidence="11" type="ORF">Hrvl_175</name>
</gene>
<organism evidence="11">
    <name type="scientific">Hildenbrandia rivularis</name>
    <dbReference type="NCBI Taxonomy" id="135206"/>
    <lineage>
        <taxon>Eukaryota</taxon>
        <taxon>Rhodophyta</taxon>
        <taxon>Florideophyceae</taxon>
        <taxon>Hildenbrandiophycidae</taxon>
        <taxon>Hildenbrandiales</taxon>
        <taxon>Hildenbrandiaceae</taxon>
        <taxon>Hildenbrandia</taxon>
    </lineage>
</organism>
<dbReference type="NCBIfam" id="TIGR03635">
    <property type="entry name" value="uS17_bact"/>
    <property type="match status" value="1"/>
</dbReference>
<dbReference type="InterPro" id="IPR019984">
    <property type="entry name" value="Ribosomal_uS17_bact/chlr"/>
</dbReference>
<dbReference type="GeneID" id="29074247"/>
<dbReference type="GO" id="GO:0019843">
    <property type="term" value="F:rRNA binding"/>
    <property type="evidence" value="ECO:0007669"/>
    <property type="project" value="UniProtKB-KW"/>
</dbReference>
<comment type="similarity">
    <text evidence="2 10">Belongs to the universal ribosomal protein uS17 family.</text>
</comment>
<reference evidence="11" key="1">
    <citation type="journal article" date="2016" name="BMC Biol.">
        <title>Parallel evolution of highly conserved plastid genome architecture in red seaweeds and seed plants.</title>
        <authorList>
            <person name="Lee J."/>
            <person name="Cho C.H."/>
            <person name="Park S.I."/>
            <person name="Choi J.W."/>
            <person name="Song H.S."/>
            <person name="West J.A."/>
            <person name="Bhattacharya D."/>
            <person name="Yoon H.S."/>
        </authorList>
    </citation>
    <scope>NUCLEOTIDE SEQUENCE</scope>
</reference>
<dbReference type="Pfam" id="PF00366">
    <property type="entry name" value="Ribosomal_S17"/>
    <property type="match status" value="1"/>
</dbReference>
<dbReference type="AlphaFoldDB" id="A0A1C9CFU0"/>
<dbReference type="SUPFAM" id="SSF50249">
    <property type="entry name" value="Nucleic acid-binding proteins"/>
    <property type="match status" value="1"/>
</dbReference>
<evidence type="ECO:0000256" key="6">
    <source>
        <dbReference type="ARBA" id="ARBA00022980"/>
    </source>
</evidence>
<evidence type="ECO:0000256" key="7">
    <source>
        <dbReference type="ARBA" id="ARBA00023274"/>
    </source>
</evidence>
<evidence type="ECO:0000256" key="2">
    <source>
        <dbReference type="ARBA" id="ARBA00010254"/>
    </source>
</evidence>
<dbReference type="HAMAP" id="MF_01345_B">
    <property type="entry name" value="Ribosomal_uS17_B"/>
    <property type="match status" value="1"/>
</dbReference>
<dbReference type="PANTHER" id="PTHR10744">
    <property type="entry name" value="40S RIBOSOMAL PROTEIN S11 FAMILY MEMBER"/>
    <property type="match status" value="1"/>
</dbReference>
<evidence type="ECO:0000256" key="3">
    <source>
        <dbReference type="ARBA" id="ARBA00011458"/>
    </source>
</evidence>
<dbReference type="PRINTS" id="PR00973">
    <property type="entry name" value="RIBOSOMALS17"/>
</dbReference>
<dbReference type="CDD" id="cd00364">
    <property type="entry name" value="Ribosomal_uS17"/>
    <property type="match status" value="1"/>
</dbReference>
<evidence type="ECO:0000256" key="10">
    <source>
        <dbReference type="RuleBase" id="RU003872"/>
    </source>
</evidence>
<dbReference type="GO" id="GO:0003735">
    <property type="term" value="F:structural constituent of ribosome"/>
    <property type="evidence" value="ECO:0007669"/>
    <property type="project" value="InterPro"/>
</dbReference>
<keyword evidence="6 10" id="KW-0689">Ribosomal protein</keyword>
<dbReference type="GO" id="GO:0006412">
    <property type="term" value="P:translation"/>
    <property type="evidence" value="ECO:0007669"/>
    <property type="project" value="InterPro"/>
</dbReference>
<dbReference type="InterPro" id="IPR000266">
    <property type="entry name" value="Ribosomal_uS17"/>
</dbReference>
<evidence type="ECO:0000256" key="8">
    <source>
        <dbReference type="ARBA" id="ARBA00035251"/>
    </source>
</evidence>
<evidence type="ECO:0000313" key="11">
    <source>
        <dbReference type="EMBL" id="AOM67235.1"/>
    </source>
</evidence>
<keyword evidence="7 10" id="KW-0687">Ribonucleoprotein</keyword>
<dbReference type="NCBIfam" id="NF004123">
    <property type="entry name" value="PRK05610.1"/>
    <property type="match status" value="1"/>
</dbReference>
<dbReference type="Gene3D" id="2.40.50.140">
    <property type="entry name" value="Nucleic acid-binding proteins"/>
    <property type="match status" value="1"/>
</dbReference>
<accession>A0A1C9CFU0</accession>